<dbReference type="RefSeq" id="WP_187080956.1">
    <property type="nucleotide sequence ID" value="NZ_JACORU010000002.1"/>
</dbReference>
<dbReference type="Gene3D" id="1.20.1590.10">
    <property type="entry name" value="YP_001051499.1 domain like"/>
    <property type="match status" value="1"/>
</dbReference>
<proteinExistence type="predicted"/>
<dbReference type="InterPro" id="IPR007338">
    <property type="entry name" value="DUF416"/>
</dbReference>
<comment type="caution">
    <text evidence="1">The sequence shown here is derived from an EMBL/GenBank/DDBJ whole genome shotgun (WGS) entry which is preliminary data.</text>
</comment>
<protein>
    <submittedName>
        <fullName evidence="1">DUF416 family protein</fullName>
    </submittedName>
</protein>
<gene>
    <name evidence="1" type="ORF">H8R02_08495</name>
</gene>
<evidence type="ECO:0000313" key="1">
    <source>
        <dbReference type="EMBL" id="MBC5764486.1"/>
    </source>
</evidence>
<dbReference type="AlphaFoldDB" id="A0A923M7Z0"/>
<dbReference type="Pfam" id="PF04222">
    <property type="entry name" value="DUF416"/>
    <property type="match status" value="1"/>
</dbReference>
<reference evidence="1" key="1">
    <citation type="submission" date="2020-08" db="EMBL/GenBank/DDBJ databases">
        <title>Ramlibacter sp. GTP1 16S ribosomal RNA gene genome sequencing and assembly.</title>
        <authorList>
            <person name="Kang M."/>
        </authorList>
    </citation>
    <scope>NUCLEOTIDE SEQUENCE</scope>
    <source>
        <strain evidence="1">GTP1</strain>
    </source>
</reference>
<accession>A0A923M7Z0</accession>
<name>A0A923M7Z0_9BURK</name>
<dbReference type="InterPro" id="IPR023381">
    <property type="entry name" value="YP001051499.1-like_dom_sf"/>
</dbReference>
<evidence type="ECO:0000313" key="2">
    <source>
        <dbReference type="Proteomes" id="UP000596827"/>
    </source>
</evidence>
<keyword evidence="2" id="KW-1185">Reference proteome</keyword>
<dbReference type="Proteomes" id="UP000596827">
    <property type="component" value="Unassembled WGS sequence"/>
</dbReference>
<dbReference type="EMBL" id="JACORU010000002">
    <property type="protein sequence ID" value="MBC5764486.1"/>
    <property type="molecule type" value="Genomic_DNA"/>
</dbReference>
<organism evidence="1 2">
    <name type="scientific">Ramlibacter albus</name>
    <dbReference type="NCBI Taxonomy" id="2079448"/>
    <lineage>
        <taxon>Bacteria</taxon>
        <taxon>Pseudomonadati</taxon>
        <taxon>Pseudomonadota</taxon>
        <taxon>Betaproteobacteria</taxon>
        <taxon>Burkholderiales</taxon>
        <taxon>Comamonadaceae</taxon>
        <taxon>Ramlibacter</taxon>
    </lineage>
</organism>
<sequence>MHQFDAARLVLTLGGYEPRARLYFALAAATRQLFNFETFTRRTDGQIDRRLRVVANRAWAFLIQGRDSPWGTQLDEAMSCLPDEGVELPVLRALAEDAASSVAYAVRTLTTAEPQEAAWAARCAYEAADQAAIIELGITVGSKDAEARILAHRWVQRELARQEHDLRNLTHEQSSPQLYSKVLDQALTEPLLEESELLLLSCWTGTSRMDEQ</sequence>